<name>A0A4Y2AB70_ARAVE</name>
<comment type="caution">
    <text evidence="1">The sequence shown here is derived from an EMBL/GenBank/DDBJ whole genome shotgun (WGS) entry which is preliminary data.</text>
</comment>
<evidence type="ECO:0000313" key="2">
    <source>
        <dbReference type="Proteomes" id="UP000499080"/>
    </source>
</evidence>
<organism evidence="1 2">
    <name type="scientific">Araneus ventricosus</name>
    <name type="common">Orbweaver spider</name>
    <name type="synonym">Epeira ventricosa</name>
    <dbReference type="NCBI Taxonomy" id="182803"/>
    <lineage>
        <taxon>Eukaryota</taxon>
        <taxon>Metazoa</taxon>
        <taxon>Ecdysozoa</taxon>
        <taxon>Arthropoda</taxon>
        <taxon>Chelicerata</taxon>
        <taxon>Arachnida</taxon>
        <taxon>Araneae</taxon>
        <taxon>Araneomorphae</taxon>
        <taxon>Entelegynae</taxon>
        <taxon>Araneoidea</taxon>
        <taxon>Araneidae</taxon>
        <taxon>Araneus</taxon>
    </lineage>
</organism>
<protein>
    <submittedName>
        <fullName evidence="1">Uncharacterized protein</fullName>
    </submittedName>
</protein>
<keyword evidence="2" id="KW-1185">Reference proteome</keyword>
<dbReference type="EMBL" id="BGPR01000010">
    <property type="protein sequence ID" value="GBL76827.1"/>
    <property type="molecule type" value="Genomic_DNA"/>
</dbReference>
<proteinExistence type="predicted"/>
<dbReference type="Proteomes" id="UP000499080">
    <property type="component" value="Unassembled WGS sequence"/>
</dbReference>
<gene>
    <name evidence="1" type="ORF">AVEN_53486_1</name>
</gene>
<evidence type="ECO:0000313" key="1">
    <source>
        <dbReference type="EMBL" id="GBL76827.1"/>
    </source>
</evidence>
<reference evidence="1 2" key="1">
    <citation type="journal article" date="2019" name="Sci. Rep.">
        <title>Orb-weaving spider Araneus ventricosus genome elucidates the spidroin gene catalogue.</title>
        <authorList>
            <person name="Kono N."/>
            <person name="Nakamura H."/>
            <person name="Ohtoshi R."/>
            <person name="Moran D.A.P."/>
            <person name="Shinohara A."/>
            <person name="Yoshida Y."/>
            <person name="Fujiwara M."/>
            <person name="Mori M."/>
            <person name="Tomita M."/>
            <person name="Arakawa K."/>
        </authorList>
    </citation>
    <scope>NUCLEOTIDE SEQUENCE [LARGE SCALE GENOMIC DNA]</scope>
</reference>
<sequence length="116" mass="13355">MHRNGAYQMARKNASMLMDGTSKRSPSSDAEVHPFLPFVSHRGQHLDFFCQRGNEDDGYKHDWIRIRTKDPFSRSEQQWSLDGDGSMLQIHCLGIQPSEAGRSRLMHTGYPKKLHI</sequence>
<dbReference type="AlphaFoldDB" id="A0A4Y2AB70"/>
<accession>A0A4Y2AB70</accession>